<evidence type="ECO:0000313" key="3">
    <source>
        <dbReference type="EMBL" id="CZR56935.1"/>
    </source>
</evidence>
<name>A0A1L7WVX2_9HELO</name>
<feature type="region of interest" description="Disordered" evidence="1">
    <location>
        <begin position="300"/>
        <end position="352"/>
    </location>
</feature>
<keyword evidence="4" id="KW-1185">Reference proteome</keyword>
<evidence type="ECO:0000313" key="4">
    <source>
        <dbReference type="Proteomes" id="UP000184330"/>
    </source>
</evidence>
<organism evidence="3 4">
    <name type="scientific">Phialocephala subalpina</name>
    <dbReference type="NCBI Taxonomy" id="576137"/>
    <lineage>
        <taxon>Eukaryota</taxon>
        <taxon>Fungi</taxon>
        <taxon>Dikarya</taxon>
        <taxon>Ascomycota</taxon>
        <taxon>Pezizomycotina</taxon>
        <taxon>Leotiomycetes</taxon>
        <taxon>Helotiales</taxon>
        <taxon>Mollisiaceae</taxon>
        <taxon>Phialocephala</taxon>
        <taxon>Phialocephala fortinii species complex</taxon>
    </lineage>
</organism>
<dbReference type="EMBL" id="FJOG01000009">
    <property type="protein sequence ID" value="CZR56935.1"/>
    <property type="molecule type" value="Genomic_DNA"/>
</dbReference>
<evidence type="ECO:0000256" key="2">
    <source>
        <dbReference type="SAM" id="Phobius"/>
    </source>
</evidence>
<feature type="region of interest" description="Disordered" evidence="1">
    <location>
        <begin position="159"/>
        <end position="268"/>
    </location>
</feature>
<feature type="compositionally biased region" description="Polar residues" evidence="1">
    <location>
        <begin position="159"/>
        <end position="174"/>
    </location>
</feature>
<dbReference type="Proteomes" id="UP000184330">
    <property type="component" value="Unassembled WGS sequence"/>
</dbReference>
<protein>
    <submittedName>
        <fullName evidence="3">Uncharacterized protein</fullName>
    </submittedName>
</protein>
<sequence>MNSGVRIFRSTAYLSDTAIAATTAIISAVTFTVAWASGSANVPRLTRRFSHVISGFLNLDNSTTRQLETTQIAKIGMSLQAPSLTQRRGQPTPHIRDLQAANQGFRTLRANIEHRVQVGTATEFPDGLHSPSTHLANFETEELFNIHPIRAGDHPASMITSQASTQQETNSEIGTTFPFVPPSKTQKHSKMSSHGDDDFVPSSTPSTESGKKKRSHKKKKEESPAKGVARRKRSRRASREEEYPQETVSKKTERKKKVPTVPKAPKRAKKALKYDILEDEQRLLGSDAGTSGAQMPVKDANTGTMNSGQIGGVLPSASDEFEADNKQSRNNKARRILAKTPLPSPLSDSNIPPRDPSIAPIANMGQFQPLMAMPQSNNMFHQANGPVLPGLGGYGQYQTQLSSGGVGGNTTQQPTYSFEGGNSHQDGFVVYNGLQSQQQGVSSGFVPYMSPFMPGHSNYQSMGDESMTQDQPRLLPGFGTPVGASATIGLGSARGDPIAQAYSSMMADMDAGRYPTGYEELTNGGGFQRLQGVNYNDFPLYGSPYNNFSGLESSLGRLAGSGFQFDDNAFWQTVGSQPQTQFGQPQGFGYGLPHAPSYQNQYDPQDYPAPAQTPAPPRECIMPGTPIVDDLTDPQMLADGLEFDRTMAIADEQMRSSTAPSSYAKFETASPVPPQNERPYQAESGFEIFGPKVQEEESQDIENAGVNPGQPINPALDTSVPHGNKCASNKNVVLQQFNFLALMDALEQGTSWVPPNDFELAVTPKHEVEITFDQQLPAVFNEYIFEQCLWLFQRHHERKLAMKEGYTGGSIAHISNEFFATFGVRITENRIESLFRAMEHSSMALFFGLGNQNEFVYWDFQKRKPYRLMYLPEFTVLEQPERAYNFLETEESLAWARDLIQFVRFSRSQAG</sequence>
<proteinExistence type="predicted"/>
<feature type="compositionally biased region" description="Basic residues" evidence="1">
    <location>
        <begin position="252"/>
        <end position="268"/>
    </location>
</feature>
<accession>A0A1L7WVX2</accession>
<feature type="region of interest" description="Disordered" evidence="1">
    <location>
        <begin position="656"/>
        <end position="677"/>
    </location>
</feature>
<keyword evidence="2" id="KW-1133">Transmembrane helix</keyword>
<keyword evidence="2" id="KW-0472">Membrane</keyword>
<reference evidence="3 4" key="1">
    <citation type="submission" date="2016-03" db="EMBL/GenBank/DDBJ databases">
        <authorList>
            <person name="Ploux O."/>
        </authorList>
    </citation>
    <scope>NUCLEOTIDE SEQUENCE [LARGE SCALE GENOMIC DNA]</scope>
    <source>
        <strain evidence="3 4">UAMH 11012</strain>
    </source>
</reference>
<evidence type="ECO:0000256" key="1">
    <source>
        <dbReference type="SAM" id="MobiDB-lite"/>
    </source>
</evidence>
<dbReference type="OrthoDB" id="10587844at2759"/>
<keyword evidence="2" id="KW-0812">Transmembrane</keyword>
<gene>
    <name evidence="3" type="ORF">PAC_06824</name>
</gene>
<feature type="transmembrane region" description="Helical" evidence="2">
    <location>
        <begin position="12"/>
        <end position="36"/>
    </location>
</feature>
<dbReference type="AlphaFoldDB" id="A0A1L7WVX2"/>